<evidence type="ECO:0000313" key="2">
    <source>
        <dbReference type="EMBL" id="KAK9169412.1"/>
    </source>
</evidence>
<name>A0AAP0LFW8_9MAGN</name>
<gene>
    <name evidence="2" type="ORF">Syun_001552</name>
</gene>
<evidence type="ECO:0000313" key="3">
    <source>
        <dbReference type="Proteomes" id="UP001420932"/>
    </source>
</evidence>
<accession>A0AAP0LFW8</accession>
<keyword evidence="1" id="KW-0175">Coiled coil</keyword>
<protein>
    <submittedName>
        <fullName evidence="2">Uncharacterized protein</fullName>
    </submittedName>
</protein>
<organism evidence="2 3">
    <name type="scientific">Stephania yunnanensis</name>
    <dbReference type="NCBI Taxonomy" id="152371"/>
    <lineage>
        <taxon>Eukaryota</taxon>
        <taxon>Viridiplantae</taxon>
        <taxon>Streptophyta</taxon>
        <taxon>Embryophyta</taxon>
        <taxon>Tracheophyta</taxon>
        <taxon>Spermatophyta</taxon>
        <taxon>Magnoliopsida</taxon>
        <taxon>Ranunculales</taxon>
        <taxon>Menispermaceae</taxon>
        <taxon>Menispermoideae</taxon>
        <taxon>Cissampelideae</taxon>
        <taxon>Stephania</taxon>
    </lineage>
</organism>
<dbReference type="Proteomes" id="UP001420932">
    <property type="component" value="Unassembled WGS sequence"/>
</dbReference>
<sequence length="190" mass="22295">MGTLINQINVSLDNLINEVESPILVPYESMSTITLRGVKEDEYWFKSEDNLEISLSGADIMTREVHEEEAKKKIEVTLERLEELEEERKEDETLMLVKTLVLPRILIELETGVEEKEHFEILYADNTFIWLSFEEPTFNAEELISSSVPPSVTPMQQRPLTRLDSKKLKEFYHNYQVDRALYHVDRAQYQ</sequence>
<comment type="caution">
    <text evidence="2">The sequence shown here is derived from an EMBL/GenBank/DDBJ whole genome shotgun (WGS) entry which is preliminary data.</text>
</comment>
<reference evidence="2 3" key="1">
    <citation type="submission" date="2024-01" db="EMBL/GenBank/DDBJ databases">
        <title>Genome assemblies of Stephania.</title>
        <authorList>
            <person name="Yang L."/>
        </authorList>
    </citation>
    <scope>NUCLEOTIDE SEQUENCE [LARGE SCALE GENOMIC DNA]</scope>
    <source>
        <strain evidence="2">YNDBR</strain>
        <tissue evidence="2">Leaf</tissue>
    </source>
</reference>
<dbReference type="AlphaFoldDB" id="A0AAP0LFW8"/>
<proteinExistence type="predicted"/>
<keyword evidence="3" id="KW-1185">Reference proteome</keyword>
<feature type="coiled-coil region" evidence="1">
    <location>
        <begin position="67"/>
        <end position="94"/>
    </location>
</feature>
<dbReference type="EMBL" id="JBBNAF010000001">
    <property type="protein sequence ID" value="KAK9169412.1"/>
    <property type="molecule type" value="Genomic_DNA"/>
</dbReference>
<evidence type="ECO:0000256" key="1">
    <source>
        <dbReference type="SAM" id="Coils"/>
    </source>
</evidence>